<feature type="transmembrane region" description="Helical" evidence="2">
    <location>
        <begin position="229"/>
        <end position="250"/>
    </location>
</feature>
<name>A0ABN3U126_9ACTN</name>
<keyword evidence="2" id="KW-1133">Transmembrane helix</keyword>
<accession>A0ABN3U126</accession>
<evidence type="ECO:0000256" key="2">
    <source>
        <dbReference type="SAM" id="Phobius"/>
    </source>
</evidence>
<organism evidence="3 4">
    <name type="scientific">Streptomyces luteosporeus</name>
    <dbReference type="NCBI Taxonomy" id="173856"/>
    <lineage>
        <taxon>Bacteria</taxon>
        <taxon>Bacillati</taxon>
        <taxon>Actinomycetota</taxon>
        <taxon>Actinomycetes</taxon>
        <taxon>Kitasatosporales</taxon>
        <taxon>Streptomycetaceae</taxon>
        <taxon>Streptomyces</taxon>
    </lineage>
</organism>
<evidence type="ECO:0000313" key="4">
    <source>
        <dbReference type="Proteomes" id="UP001500886"/>
    </source>
</evidence>
<keyword evidence="2" id="KW-0472">Membrane</keyword>
<dbReference type="EMBL" id="BAAASL010000017">
    <property type="protein sequence ID" value="GAA2721542.1"/>
    <property type="molecule type" value="Genomic_DNA"/>
</dbReference>
<keyword evidence="2" id="KW-0812">Transmembrane</keyword>
<evidence type="ECO:0000313" key="3">
    <source>
        <dbReference type="EMBL" id="GAA2721542.1"/>
    </source>
</evidence>
<sequence>MAAVSPGPTRRRGPGRPGRAAVLALLAVCVMWLAAGAHSAHARTVRPGAARSGAARSDPVRCSLGAYLSDLYDLDAVKNRFSARLWLWSECADKSQDPLPTASFTNADDPKKSDPLLSTRAGRARDLVRIEGSFRQRWDERAFPFDKHRLQMLVTAGDDMRHFAFTVGDDSAYNPAIAPPGWRVTGYRVVAAPHRYPTGFGEFGSASDGGSTFSRVRVEVDVVRTDPTVFWKLTGPLYLVLLMATATFLLPSHSNELGMAERLDALQSRLGVLGGGLLVVMLNMQQVNSVVTSADGLTLVDGLHLLTLIYLLVAVIGTVLAWRWTVHGGDPAVAERFHHRGALVAFVLYVLTAGAMVGYVALTG</sequence>
<comment type="caution">
    <text evidence="3">The sequence shown here is derived from an EMBL/GenBank/DDBJ whole genome shotgun (WGS) entry which is preliminary data.</text>
</comment>
<protein>
    <submittedName>
        <fullName evidence="3">Uncharacterized protein</fullName>
    </submittedName>
</protein>
<gene>
    <name evidence="3" type="ORF">GCM10010315_44610</name>
</gene>
<feature type="transmembrane region" description="Helical" evidence="2">
    <location>
        <begin position="343"/>
        <end position="362"/>
    </location>
</feature>
<dbReference type="Proteomes" id="UP001500886">
    <property type="component" value="Unassembled WGS sequence"/>
</dbReference>
<feature type="transmembrane region" description="Helical" evidence="2">
    <location>
        <begin position="270"/>
        <end position="291"/>
    </location>
</feature>
<evidence type="ECO:0000256" key="1">
    <source>
        <dbReference type="SAM" id="MobiDB-lite"/>
    </source>
</evidence>
<keyword evidence="4" id="KW-1185">Reference proteome</keyword>
<proteinExistence type="predicted"/>
<feature type="transmembrane region" description="Helical" evidence="2">
    <location>
        <begin position="303"/>
        <end position="322"/>
    </location>
</feature>
<feature type="region of interest" description="Disordered" evidence="1">
    <location>
        <begin position="99"/>
        <end position="118"/>
    </location>
</feature>
<reference evidence="3 4" key="1">
    <citation type="journal article" date="2019" name="Int. J. Syst. Evol. Microbiol.">
        <title>The Global Catalogue of Microorganisms (GCM) 10K type strain sequencing project: providing services to taxonomists for standard genome sequencing and annotation.</title>
        <authorList>
            <consortium name="The Broad Institute Genomics Platform"/>
            <consortium name="The Broad Institute Genome Sequencing Center for Infectious Disease"/>
            <person name="Wu L."/>
            <person name="Ma J."/>
        </authorList>
    </citation>
    <scope>NUCLEOTIDE SEQUENCE [LARGE SCALE GENOMIC DNA]</scope>
    <source>
        <strain evidence="3 4">JCM 4542</strain>
    </source>
</reference>